<feature type="domain" description="Glycosyl transferase family 28 C-terminal" evidence="5">
    <location>
        <begin position="211"/>
        <end position="302"/>
    </location>
</feature>
<keyword evidence="4" id="KW-0808">Transferase</keyword>
<evidence type="ECO:0000256" key="1">
    <source>
        <dbReference type="ARBA" id="ARBA00004370"/>
    </source>
</evidence>
<dbReference type="InterPro" id="IPR007235">
    <property type="entry name" value="Glyco_trans_28_C"/>
</dbReference>
<dbReference type="PANTHER" id="PTHR43025">
    <property type="entry name" value="MONOGALACTOSYLDIACYLGLYCEROL SYNTHASE"/>
    <property type="match status" value="1"/>
</dbReference>
<sequence length="372" mass="41638">MKLLILSCSTGEGHNSAGKALLEYLEENGVACEMTDPLSLVTSPVSQMVSDVYLFSTRRNLFKTVYRMGETVSTGLSLQSPVYMANKLYAKRLYDYIVDNGFDTVVCTHLFPAEALTALKRAGRLDRKTVFVMTDYTCIPFTRETDLDYYIVPHEHLVEECVQKGLRRERLFPFGIPVRRAFRERIAKREARVACAAAFDSGADMTAKWFLVASGSMGFGSSADLIREILSRCGKGAEVFMVCGNNAKLQTVLKAEFGRFDNIHLLGFTDRMSLLMDACDVLFTKPGGLSSTEAAVKNIPIVHTAPIPGCETRNAEFFHYHGMSYSSLEVKQQVTVALRLCNDDAYRQRMCDSQRTNANGDACRRILELLRR</sequence>
<dbReference type="RefSeq" id="WP_035473255.1">
    <property type="nucleotide sequence ID" value="NZ_JRGF01000006.1"/>
</dbReference>
<reference evidence="7 8" key="1">
    <citation type="submission" date="2014-09" db="EMBL/GenBank/DDBJ databases">
        <title>Alistipes sp. 627, sp. nov., a novel member of the family Rikenellaceae isolated from human faeces.</title>
        <authorList>
            <person name="Shkoporov A.N."/>
            <person name="Chaplin A.V."/>
            <person name="Motuzova O.V."/>
            <person name="Kafarskaia L.I."/>
            <person name="Khokhlova E.V."/>
            <person name="Efimov B.A."/>
        </authorList>
    </citation>
    <scope>NUCLEOTIDE SEQUENCE [LARGE SCALE GENOMIC DNA]</scope>
    <source>
        <strain evidence="7 8">627</strain>
    </source>
</reference>
<comment type="similarity">
    <text evidence="2">Belongs to the glycosyltransferase 28 family.</text>
</comment>
<dbReference type="PANTHER" id="PTHR43025:SF3">
    <property type="entry name" value="MONOGALACTOSYLDIACYLGLYCEROL SYNTHASE 1, CHLOROPLASTIC"/>
    <property type="match status" value="1"/>
</dbReference>
<evidence type="ECO:0000313" key="7">
    <source>
        <dbReference type="EMBL" id="KHE42157.1"/>
    </source>
</evidence>
<dbReference type="SUPFAM" id="SSF53756">
    <property type="entry name" value="UDP-Glycosyltransferase/glycogen phosphorylase"/>
    <property type="match status" value="1"/>
</dbReference>
<evidence type="ECO:0000259" key="6">
    <source>
        <dbReference type="Pfam" id="PF06925"/>
    </source>
</evidence>
<evidence type="ECO:0000259" key="5">
    <source>
        <dbReference type="Pfam" id="PF04101"/>
    </source>
</evidence>
<evidence type="ECO:0000256" key="4">
    <source>
        <dbReference type="ARBA" id="ARBA00022679"/>
    </source>
</evidence>
<evidence type="ECO:0000313" key="8">
    <source>
        <dbReference type="Proteomes" id="UP000030889"/>
    </source>
</evidence>
<dbReference type="EMBL" id="JRGF01000006">
    <property type="protein sequence ID" value="KHE42157.1"/>
    <property type="molecule type" value="Genomic_DNA"/>
</dbReference>
<evidence type="ECO:0000256" key="2">
    <source>
        <dbReference type="ARBA" id="ARBA00006962"/>
    </source>
</evidence>
<dbReference type="Pfam" id="PF04101">
    <property type="entry name" value="Glyco_tran_28_C"/>
    <property type="match status" value="1"/>
</dbReference>
<name>A0ABR4YIR2_9BACT</name>
<dbReference type="Gene3D" id="3.40.50.2000">
    <property type="entry name" value="Glycogen Phosphorylase B"/>
    <property type="match status" value="1"/>
</dbReference>
<evidence type="ECO:0000256" key="3">
    <source>
        <dbReference type="ARBA" id="ARBA00022676"/>
    </source>
</evidence>
<comment type="caution">
    <text evidence="7">The sequence shown here is derived from an EMBL/GenBank/DDBJ whole genome shotgun (WGS) entry which is preliminary data.</text>
</comment>
<dbReference type="InterPro" id="IPR050519">
    <property type="entry name" value="Glycosyltransf_28_UgtP"/>
</dbReference>
<protein>
    <recommendedName>
        <fullName evidence="9">Glycosyl transferase</fullName>
    </recommendedName>
</protein>
<comment type="subcellular location">
    <subcellularLocation>
        <location evidence="1">Membrane</location>
    </subcellularLocation>
</comment>
<evidence type="ECO:0008006" key="9">
    <source>
        <dbReference type="Google" id="ProtNLM"/>
    </source>
</evidence>
<feature type="domain" description="Diacylglycerol glucosyltransferase N-terminal" evidence="6">
    <location>
        <begin position="14"/>
        <end position="178"/>
    </location>
</feature>
<dbReference type="Proteomes" id="UP000030889">
    <property type="component" value="Unassembled WGS sequence"/>
</dbReference>
<proteinExistence type="inferred from homology"/>
<dbReference type="Pfam" id="PF06925">
    <property type="entry name" value="MGDG_synth"/>
    <property type="match status" value="1"/>
</dbReference>
<keyword evidence="3" id="KW-0328">Glycosyltransferase</keyword>
<keyword evidence="8" id="KW-1185">Reference proteome</keyword>
<dbReference type="InterPro" id="IPR009695">
    <property type="entry name" value="Diacylglyc_glucosyltr_N"/>
</dbReference>
<accession>A0ABR4YIR2</accession>
<gene>
    <name evidence="7" type="ORF">LG35_06305</name>
</gene>
<organism evidence="7 8">
    <name type="scientific">Alistipes inops</name>
    <dbReference type="NCBI Taxonomy" id="1501391"/>
    <lineage>
        <taxon>Bacteria</taxon>
        <taxon>Pseudomonadati</taxon>
        <taxon>Bacteroidota</taxon>
        <taxon>Bacteroidia</taxon>
        <taxon>Bacteroidales</taxon>
        <taxon>Rikenellaceae</taxon>
        <taxon>Alistipes</taxon>
    </lineage>
</organism>